<comment type="caution">
    <text evidence="1">The sequence shown here is derived from an EMBL/GenBank/DDBJ whole genome shotgun (WGS) entry which is preliminary data.</text>
</comment>
<accession>A0ABV2I3Y4</accession>
<dbReference type="EMBL" id="JBEPLM010000024">
    <property type="protein sequence ID" value="MET3597466.1"/>
    <property type="molecule type" value="Genomic_DNA"/>
</dbReference>
<proteinExistence type="predicted"/>
<gene>
    <name evidence="1" type="ORF">ABID26_006891</name>
</gene>
<protein>
    <submittedName>
        <fullName evidence="1">Uncharacterized protein</fullName>
    </submittedName>
</protein>
<dbReference type="Proteomes" id="UP001549036">
    <property type="component" value="Unassembled WGS sequence"/>
</dbReference>
<name>A0ABV2I3Y4_9HYPH</name>
<dbReference type="RefSeq" id="WP_354417851.1">
    <property type="nucleotide sequence ID" value="NZ_JBEPLM010000024.1"/>
</dbReference>
<organism evidence="1 2">
    <name type="scientific">Mesorhizobium shonense</name>
    <dbReference type="NCBI Taxonomy" id="1209948"/>
    <lineage>
        <taxon>Bacteria</taxon>
        <taxon>Pseudomonadati</taxon>
        <taxon>Pseudomonadota</taxon>
        <taxon>Alphaproteobacteria</taxon>
        <taxon>Hyphomicrobiales</taxon>
        <taxon>Phyllobacteriaceae</taxon>
        <taxon>Mesorhizobium</taxon>
    </lineage>
</organism>
<keyword evidence="2" id="KW-1185">Reference proteome</keyword>
<reference evidence="1 2" key="1">
    <citation type="submission" date="2024-06" db="EMBL/GenBank/DDBJ databases">
        <title>Genomic Encyclopedia of Type Strains, Phase IV (KMG-IV): sequencing the most valuable type-strain genomes for metagenomic binning, comparative biology and taxonomic classification.</title>
        <authorList>
            <person name="Goeker M."/>
        </authorList>
    </citation>
    <scope>NUCLEOTIDE SEQUENCE [LARGE SCALE GENOMIC DNA]</scope>
    <source>
        <strain evidence="1 2">DSM 29846</strain>
    </source>
</reference>
<evidence type="ECO:0000313" key="1">
    <source>
        <dbReference type="EMBL" id="MET3597466.1"/>
    </source>
</evidence>
<evidence type="ECO:0000313" key="2">
    <source>
        <dbReference type="Proteomes" id="UP001549036"/>
    </source>
</evidence>
<sequence length="82" mass="9108">MISSPSKQVIRNYPLDLSEAGLRADDVDEPGRAFFRFADEDHITGFGGGLELSARFLLTRSIVIVPDARSRGLAGDRQWEPF</sequence>